<gene>
    <name evidence="2" type="ORF">L5515_016190</name>
</gene>
<dbReference type="AlphaFoldDB" id="A0AAE9JNZ7"/>
<proteinExistence type="predicted"/>
<name>A0AAE9JNZ7_CAEBR</name>
<dbReference type="EMBL" id="CP092625">
    <property type="protein sequence ID" value="UMM38925.1"/>
    <property type="molecule type" value="Genomic_DNA"/>
</dbReference>
<accession>A0AAE9JNZ7</accession>
<evidence type="ECO:0000313" key="3">
    <source>
        <dbReference type="Proteomes" id="UP000829354"/>
    </source>
</evidence>
<reference evidence="2 3" key="1">
    <citation type="submission" date="2022-04" db="EMBL/GenBank/DDBJ databases">
        <title>Chromosome-level reference genomes for two strains of Caenorhabditis briggsae: an improved platform for comparative genomics.</title>
        <authorList>
            <person name="Stevens L."/>
            <person name="Andersen E."/>
        </authorList>
    </citation>
    <scope>NUCLEOTIDE SEQUENCE [LARGE SCALE GENOMIC DNA]</scope>
    <source>
        <strain evidence="2">VX34</strain>
        <tissue evidence="2">Whole-organism</tissue>
    </source>
</reference>
<keyword evidence="3" id="KW-1185">Reference proteome</keyword>
<organism evidence="2 3">
    <name type="scientific">Caenorhabditis briggsae</name>
    <dbReference type="NCBI Taxonomy" id="6238"/>
    <lineage>
        <taxon>Eukaryota</taxon>
        <taxon>Metazoa</taxon>
        <taxon>Ecdysozoa</taxon>
        <taxon>Nematoda</taxon>
        <taxon>Chromadorea</taxon>
        <taxon>Rhabditida</taxon>
        <taxon>Rhabditina</taxon>
        <taxon>Rhabditomorpha</taxon>
        <taxon>Rhabditoidea</taxon>
        <taxon>Rhabditidae</taxon>
        <taxon>Peloderinae</taxon>
        <taxon>Caenorhabditis</taxon>
    </lineage>
</organism>
<dbReference type="Proteomes" id="UP000829354">
    <property type="component" value="Chromosome X"/>
</dbReference>
<sequence>MYEPEAEVRQKSMSRTLEKLEKKERRMTRVLRKRRKGVEAKTSKERKRYNEGSIDTKSIPNPRARSTKKRMAATSNRHESNYRRQGISPRMWIGYDHRLKGIYNSCRERRRLR</sequence>
<protein>
    <submittedName>
        <fullName evidence="2">Uncharacterized protein</fullName>
    </submittedName>
</protein>
<evidence type="ECO:0000313" key="2">
    <source>
        <dbReference type="EMBL" id="UMM38925.1"/>
    </source>
</evidence>
<feature type="compositionally biased region" description="Basic residues" evidence="1">
    <location>
        <begin position="25"/>
        <end position="36"/>
    </location>
</feature>
<feature type="region of interest" description="Disordered" evidence="1">
    <location>
        <begin position="21"/>
        <end position="83"/>
    </location>
</feature>
<evidence type="ECO:0000256" key="1">
    <source>
        <dbReference type="SAM" id="MobiDB-lite"/>
    </source>
</evidence>